<keyword evidence="4" id="KW-1185">Reference proteome</keyword>
<evidence type="ECO:0000313" key="3">
    <source>
        <dbReference type="EMBL" id="DAD19936.1"/>
    </source>
</evidence>
<feature type="region of interest" description="Disordered" evidence="1">
    <location>
        <begin position="77"/>
        <end position="135"/>
    </location>
</feature>
<dbReference type="Pfam" id="PF25597">
    <property type="entry name" value="SH3_retrovirus"/>
    <property type="match status" value="1"/>
</dbReference>
<sequence length="173" mass="19077">MHKHSPNFGINFLAGQHVFVVYPFGQNGYLVFDIATGHIFTSQDVTFYEDQFLFQTSHSPSTTPIIPLLMPGHDSTISPDPLVHNMPEPPPSITSPPTGNPETESLDSSRHLSLDDIPANASSSETAIEENNQVSTQLVHDRVDLGKSPPAYAHMTTTYLLLLLMRLLAWVLV</sequence>
<dbReference type="EMBL" id="DUZY01000001">
    <property type="protein sequence ID" value="DAD19936.1"/>
    <property type="molecule type" value="Genomic_DNA"/>
</dbReference>
<dbReference type="AlphaFoldDB" id="A0A822XLW4"/>
<protein>
    <recommendedName>
        <fullName evidence="2">Retroviral polymerase SH3-like domain-containing protein</fullName>
    </recommendedName>
</protein>
<proteinExistence type="predicted"/>
<evidence type="ECO:0000259" key="2">
    <source>
        <dbReference type="Pfam" id="PF25597"/>
    </source>
</evidence>
<organism evidence="3 4">
    <name type="scientific">Nelumbo nucifera</name>
    <name type="common">Sacred lotus</name>
    <dbReference type="NCBI Taxonomy" id="4432"/>
    <lineage>
        <taxon>Eukaryota</taxon>
        <taxon>Viridiplantae</taxon>
        <taxon>Streptophyta</taxon>
        <taxon>Embryophyta</taxon>
        <taxon>Tracheophyta</taxon>
        <taxon>Spermatophyta</taxon>
        <taxon>Magnoliopsida</taxon>
        <taxon>Proteales</taxon>
        <taxon>Nelumbonaceae</taxon>
        <taxon>Nelumbo</taxon>
    </lineage>
</organism>
<dbReference type="Proteomes" id="UP000607653">
    <property type="component" value="Unassembled WGS sequence"/>
</dbReference>
<reference evidence="3 4" key="1">
    <citation type="journal article" date="2020" name="Mol. Biol. Evol.">
        <title>Distinct Expression and Methylation Patterns for Genes with Different Fates following a Single Whole-Genome Duplication in Flowering Plants.</title>
        <authorList>
            <person name="Shi T."/>
            <person name="Rahmani R.S."/>
            <person name="Gugger P.F."/>
            <person name="Wang M."/>
            <person name="Li H."/>
            <person name="Zhang Y."/>
            <person name="Li Z."/>
            <person name="Wang Q."/>
            <person name="Van de Peer Y."/>
            <person name="Marchal K."/>
            <person name="Chen J."/>
        </authorList>
    </citation>
    <scope>NUCLEOTIDE SEQUENCE [LARGE SCALE GENOMIC DNA]</scope>
    <source>
        <tissue evidence="3">Leaf</tissue>
    </source>
</reference>
<comment type="caution">
    <text evidence="3">The sequence shown here is derived from an EMBL/GenBank/DDBJ whole genome shotgun (WGS) entry which is preliminary data.</text>
</comment>
<feature type="compositionally biased region" description="Polar residues" evidence="1">
    <location>
        <begin position="120"/>
        <end position="135"/>
    </location>
</feature>
<evidence type="ECO:0000256" key="1">
    <source>
        <dbReference type="SAM" id="MobiDB-lite"/>
    </source>
</evidence>
<evidence type="ECO:0000313" key="4">
    <source>
        <dbReference type="Proteomes" id="UP000607653"/>
    </source>
</evidence>
<name>A0A822XLW4_NELNU</name>
<gene>
    <name evidence="3" type="ORF">HUJ06_021399</name>
</gene>
<accession>A0A822XLW4</accession>
<dbReference type="InterPro" id="IPR057670">
    <property type="entry name" value="SH3_retrovirus"/>
</dbReference>
<feature type="domain" description="Retroviral polymerase SH3-like" evidence="2">
    <location>
        <begin position="18"/>
        <end position="57"/>
    </location>
</feature>